<dbReference type="UniPathway" id="UPA00059">
    <property type="reaction ID" value="UER00104"/>
</dbReference>
<evidence type="ECO:0000256" key="9">
    <source>
        <dbReference type="ARBA" id="ARBA00023235"/>
    </source>
</evidence>
<dbReference type="InterPro" id="IPR011876">
    <property type="entry name" value="IsopentenylPP_isomerase_typ1"/>
</dbReference>
<dbReference type="InterPro" id="IPR056375">
    <property type="entry name" value="Idi_bact"/>
</dbReference>
<gene>
    <name evidence="10" type="primary">idi</name>
    <name evidence="13" type="ORF">D6C13_08565</name>
</gene>
<dbReference type="Gene3D" id="3.90.79.10">
    <property type="entry name" value="Nucleoside Triphosphate Pyrophosphohydrolase"/>
    <property type="match status" value="1"/>
</dbReference>
<comment type="similarity">
    <text evidence="2 10">Belongs to the IPP isomerase type 1 family.</text>
</comment>
<dbReference type="RefSeq" id="WP_120132362.1">
    <property type="nucleotide sequence ID" value="NZ_RAHH01000008.1"/>
</dbReference>
<dbReference type="GO" id="GO:0008299">
    <property type="term" value="P:isoprenoid biosynthetic process"/>
    <property type="evidence" value="ECO:0007669"/>
    <property type="project" value="UniProtKB-UniRule"/>
</dbReference>
<reference evidence="13 14" key="1">
    <citation type="submission" date="2018-09" db="EMBL/GenBank/DDBJ databases">
        <authorList>
            <person name="Le Fleche-Mateos A."/>
        </authorList>
    </citation>
    <scope>NUCLEOTIDE SEQUENCE [LARGE SCALE GENOMIC DNA]</scope>
    <source>
        <strain evidence="13 14">DSM 27399</strain>
    </source>
</reference>
<dbReference type="HAMAP" id="MF_00202">
    <property type="entry name" value="Idi"/>
    <property type="match status" value="1"/>
</dbReference>
<dbReference type="NCBIfam" id="NF002995">
    <property type="entry name" value="PRK03759.1"/>
    <property type="match status" value="1"/>
</dbReference>
<evidence type="ECO:0000256" key="6">
    <source>
        <dbReference type="ARBA" id="ARBA00022842"/>
    </source>
</evidence>
<dbReference type="GO" id="GO:0050992">
    <property type="term" value="P:dimethylallyl diphosphate biosynthetic process"/>
    <property type="evidence" value="ECO:0007669"/>
    <property type="project" value="UniProtKB-UniRule"/>
</dbReference>
<dbReference type="EMBL" id="RAHH01000008">
    <property type="protein sequence ID" value="RJT45128.1"/>
    <property type="molecule type" value="Genomic_DNA"/>
</dbReference>
<evidence type="ECO:0000313" key="13">
    <source>
        <dbReference type="EMBL" id="RJT45128.1"/>
    </source>
</evidence>
<feature type="binding site" evidence="10">
    <location>
        <position position="31"/>
    </location>
    <ligand>
        <name>Mn(2+)</name>
        <dbReference type="ChEBI" id="CHEBI:29035"/>
    </ligand>
</feature>
<protein>
    <recommendedName>
        <fullName evidence="3 10">Isopentenyl-diphosphate Delta-isomerase</fullName>
        <shortName evidence="10">IPP isomerase</shortName>
        <ecNumber evidence="3 10">5.3.3.2</ecNumber>
    </recommendedName>
    <alternativeName>
        <fullName evidence="10">IPP:DMAPP isomerase</fullName>
    </alternativeName>
    <alternativeName>
        <fullName evidence="10">Isopentenyl pyrophosphate isomerase</fullName>
    </alternativeName>
</protein>
<name>A0A419NAT5_9GAMM</name>
<evidence type="ECO:0000256" key="11">
    <source>
        <dbReference type="PIRSR" id="PIRSR018427-1"/>
    </source>
</evidence>
<dbReference type="Proteomes" id="UP000284908">
    <property type="component" value="Unassembled WGS sequence"/>
</dbReference>
<evidence type="ECO:0000256" key="4">
    <source>
        <dbReference type="ARBA" id="ARBA00022490"/>
    </source>
</evidence>
<dbReference type="GO" id="GO:0005737">
    <property type="term" value="C:cytoplasm"/>
    <property type="evidence" value="ECO:0007669"/>
    <property type="project" value="UniProtKB-SubCell"/>
</dbReference>
<dbReference type="CDD" id="cd02885">
    <property type="entry name" value="NUDIX_IPP_Isomerase"/>
    <property type="match status" value="1"/>
</dbReference>
<keyword evidence="8 10" id="KW-0414">Isoprene biosynthesis</keyword>
<comment type="caution">
    <text evidence="13">The sequence shown here is derived from an EMBL/GenBank/DDBJ whole genome shotgun (WGS) entry which is preliminary data.</text>
</comment>
<dbReference type="NCBIfam" id="TIGR02150">
    <property type="entry name" value="IPP_isom_1"/>
    <property type="match status" value="1"/>
</dbReference>
<evidence type="ECO:0000256" key="1">
    <source>
        <dbReference type="ARBA" id="ARBA00004826"/>
    </source>
</evidence>
<dbReference type="InterPro" id="IPR000086">
    <property type="entry name" value="NUDIX_hydrolase_dom"/>
</dbReference>
<evidence type="ECO:0000313" key="14">
    <source>
        <dbReference type="Proteomes" id="UP000284908"/>
    </source>
</evidence>
<feature type="binding site" evidence="10">
    <location>
        <position position="24"/>
    </location>
    <ligand>
        <name>Mn(2+)</name>
        <dbReference type="ChEBI" id="CHEBI:29035"/>
    </ligand>
</feature>
<dbReference type="PANTHER" id="PTHR10885">
    <property type="entry name" value="ISOPENTENYL-DIPHOSPHATE DELTA-ISOMERASE"/>
    <property type="match status" value="1"/>
</dbReference>
<organism evidence="13 14">
    <name type="scientific">Rahnella woolbedingensis</name>
    <dbReference type="NCBI Taxonomy" id="1510574"/>
    <lineage>
        <taxon>Bacteria</taxon>
        <taxon>Pseudomonadati</taxon>
        <taxon>Pseudomonadota</taxon>
        <taxon>Gammaproteobacteria</taxon>
        <taxon>Enterobacterales</taxon>
        <taxon>Yersiniaceae</taxon>
        <taxon>Rahnella</taxon>
    </lineage>
</organism>
<dbReference type="GO" id="GO:0004452">
    <property type="term" value="F:isopentenyl-diphosphate delta-isomerase activity"/>
    <property type="evidence" value="ECO:0007669"/>
    <property type="project" value="UniProtKB-UniRule"/>
</dbReference>
<comment type="subunit">
    <text evidence="10">Homodimer.</text>
</comment>
<keyword evidence="7 10" id="KW-0464">Manganese</keyword>
<keyword evidence="5 10" id="KW-0479">Metal-binding</keyword>
<comment type="subcellular location">
    <subcellularLocation>
        <location evidence="10">Cytoplasm</location>
    </subcellularLocation>
</comment>
<sequence length="177" mass="19754">MIEEVVLLDVQNQPAGTMDKALVHTEHTPLHLAFSCYIRNERGDILLTRRALSKVAWPGVWTNSVCGHPLPGESLQAAVSRRSQYELGLPVENITSLIGEFQYYATDASGIVENEFCPIFAAFTRQPPAPRGSEVMDFQWVKPEDLLSSVRTTPWAFSPWMVLQLGQITQKNLSLLG</sequence>
<accession>A0A419NAT5</accession>
<dbReference type="PANTHER" id="PTHR10885:SF0">
    <property type="entry name" value="ISOPENTENYL-DIPHOSPHATE DELTA-ISOMERASE"/>
    <property type="match status" value="1"/>
</dbReference>
<dbReference type="AlphaFoldDB" id="A0A419NAT5"/>
<feature type="binding site" evidence="10">
    <location>
        <position position="68"/>
    </location>
    <ligand>
        <name>Mn(2+)</name>
        <dbReference type="ChEBI" id="CHEBI:29035"/>
    </ligand>
</feature>
<comment type="cofactor">
    <cofactor evidence="10">
        <name>Mg(2+)</name>
        <dbReference type="ChEBI" id="CHEBI:18420"/>
    </cofactor>
    <text evidence="10">Binds 1 Mg(2+) ion per subunit. The magnesium ion binds only when substrate is bound.</text>
</comment>
<evidence type="ECO:0000256" key="10">
    <source>
        <dbReference type="HAMAP-Rule" id="MF_00202"/>
    </source>
</evidence>
<evidence type="ECO:0000259" key="12">
    <source>
        <dbReference type="PROSITE" id="PS51462"/>
    </source>
</evidence>
<comment type="pathway">
    <text evidence="1 10">Isoprenoid biosynthesis; dimethylallyl diphosphate biosynthesis; dimethylallyl diphosphate from isopentenyl diphosphate: step 1/1.</text>
</comment>
<dbReference type="FunFam" id="3.90.79.10:FF:000009">
    <property type="entry name" value="Isopentenyl-diphosphate Delta-isomerase"/>
    <property type="match status" value="1"/>
</dbReference>
<evidence type="ECO:0000256" key="8">
    <source>
        <dbReference type="ARBA" id="ARBA00023229"/>
    </source>
</evidence>
<keyword evidence="6 10" id="KW-0460">Magnesium</keyword>
<feature type="active site" evidence="10 11">
    <location>
        <position position="66"/>
    </location>
</feature>
<dbReference type="InterPro" id="IPR015797">
    <property type="entry name" value="NUDIX_hydrolase-like_dom_sf"/>
</dbReference>
<dbReference type="EC" id="5.3.3.2" evidence="3 10"/>
<evidence type="ECO:0000256" key="2">
    <source>
        <dbReference type="ARBA" id="ARBA00007579"/>
    </source>
</evidence>
<evidence type="ECO:0000256" key="7">
    <source>
        <dbReference type="ARBA" id="ARBA00023211"/>
    </source>
</evidence>
<proteinExistence type="inferred from homology"/>
<keyword evidence="9 10" id="KW-0413">Isomerase</keyword>
<keyword evidence="14" id="KW-1185">Reference proteome</keyword>
<dbReference type="PROSITE" id="PS51462">
    <property type="entry name" value="NUDIX"/>
    <property type="match status" value="1"/>
</dbReference>
<feature type="domain" description="Nudix hydrolase" evidence="12">
    <location>
        <begin position="29"/>
        <end position="163"/>
    </location>
</feature>
<comment type="catalytic activity">
    <reaction evidence="10">
        <text>isopentenyl diphosphate = dimethylallyl diphosphate</text>
        <dbReference type="Rhea" id="RHEA:23284"/>
        <dbReference type="ChEBI" id="CHEBI:57623"/>
        <dbReference type="ChEBI" id="CHEBI:128769"/>
        <dbReference type="EC" id="5.3.3.2"/>
    </reaction>
</comment>
<evidence type="ECO:0000256" key="5">
    <source>
        <dbReference type="ARBA" id="ARBA00022723"/>
    </source>
</evidence>
<dbReference type="OrthoDB" id="9809458at2"/>
<comment type="function">
    <text evidence="10">Catalyzes the 1,3-allylic rearrangement of the homoallylic substrate isopentenyl (IPP) to its highly electrophilic allylic isomer, dimethylallyl diphosphate (DMAPP).</text>
</comment>
<dbReference type="Pfam" id="PF00293">
    <property type="entry name" value="NUDIX"/>
    <property type="match status" value="1"/>
</dbReference>
<comment type="cofactor">
    <cofactor evidence="10">
        <name>Mn(2+)</name>
        <dbReference type="ChEBI" id="CHEBI:29035"/>
    </cofactor>
    <text evidence="10">Binds 1 Mn(2+) ion per subunit.</text>
</comment>
<feature type="active site" evidence="10 11">
    <location>
        <position position="115"/>
    </location>
</feature>
<dbReference type="SUPFAM" id="SSF55811">
    <property type="entry name" value="Nudix"/>
    <property type="match status" value="1"/>
</dbReference>
<dbReference type="PIRSF" id="PIRSF018427">
    <property type="entry name" value="Isopntndiph_ism"/>
    <property type="match status" value="1"/>
</dbReference>
<evidence type="ECO:0000256" key="3">
    <source>
        <dbReference type="ARBA" id="ARBA00012057"/>
    </source>
</evidence>
<feature type="binding site" evidence="10">
    <location>
        <position position="113"/>
    </location>
    <ligand>
        <name>Mn(2+)</name>
        <dbReference type="ChEBI" id="CHEBI:29035"/>
    </ligand>
</feature>
<feature type="binding site" evidence="10">
    <location>
        <position position="115"/>
    </location>
    <ligand>
        <name>Mn(2+)</name>
        <dbReference type="ChEBI" id="CHEBI:29035"/>
    </ligand>
</feature>
<dbReference type="GO" id="GO:0046872">
    <property type="term" value="F:metal ion binding"/>
    <property type="evidence" value="ECO:0007669"/>
    <property type="project" value="UniProtKB-KW"/>
</dbReference>
<keyword evidence="4 10" id="KW-0963">Cytoplasm</keyword>
<feature type="binding site" evidence="10">
    <location>
        <position position="86"/>
    </location>
    <ligand>
        <name>Mg(2+)</name>
        <dbReference type="ChEBI" id="CHEBI:18420"/>
    </ligand>
</feature>